<protein>
    <submittedName>
        <fullName evidence="1">p80</fullName>
    </submittedName>
</protein>
<proteinExistence type="predicted"/>
<evidence type="ECO:0000313" key="2">
    <source>
        <dbReference type="Proteomes" id="UP000002093"/>
    </source>
</evidence>
<evidence type="ECO:0000313" key="1">
    <source>
        <dbReference type="EMBL" id="AAK94415.1"/>
    </source>
</evidence>
<organism evidence="1 2">
    <name type="scientific">Myxococcus phage Mx8</name>
    <dbReference type="NCBI Taxonomy" id="49964"/>
    <lineage>
        <taxon>Viruses</taxon>
        <taxon>Duplodnaviria</taxon>
        <taxon>Heunggongvirae</taxon>
        <taxon>Uroviricota</taxon>
        <taxon>Caudoviricetes</taxon>
        <taxon>Myxoctovirus</taxon>
        <taxon>Myxoctovirus Mx8</taxon>
    </lineage>
</organism>
<sequence>MPTNRAVVAVSENDTWLFLAVKGRDVEHEAKEVDPELEHLDGFTALGDGLWVLDFEVHYSTRPPDHCDVTAHSVTSRRPTADELAAISSGSFGQLKLLWDDVEEG</sequence>
<accession>Q94MN9</accession>
<dbReference type="EMBL" id="AF396866">
    <property type="protein sequence ID" value="AAK94415.1"/>
    <property type="molecule type" value="Genomic_DNA"/>
</dbReference>
<keyword evidence="2" id="KW-1185">Reference proteome</keyword>
<dbReference type="GeneID" id="921790"/>
<dbReference type="RefSeq" id="NP_203494.1">
    <property type="nucleotide sequence ID" value="NC_003085.1"/>
</dbReference>
<reference evidence="1 2" key="1">
    <citation type="submission" date="2001-06" db="EMBL/GenBank/DDBJ databases">
        <title>Genome organization of temperate Myxococcus phage Mx8.</title>
        <authorList>
            <person name="Youderian P."/>
            <person name="Walthers D."/>
            <person name="Salmi D."/>
            <person name="Magrini V."/>
            <person name="Hartzell P.L."/>
        </authorList>
    </citation>
    <scope>NUCLEOTIDE SEQUENCE [LARGE SCALE GENOMIC DNA]</scope>
</reference>
<dbReference type="Proteomes" id="UP000002093">
    <property type="component" value="Segment"/>
</dbReference>
<name>Q94MN9_9CAUD</name>
<dbReference type="KEGG" id="vg:921790"/>